<proteinExistence type="inferred from homology"/>
<keyword evidence="14" id="KW-1133">Transmembrane helix</keyword>
<comment type="catalytic activity">
    <reaction evidence="1 13">
        <text>Random hydrolysis of (1-&gt;4)-linkages between N-acetyl-beta-D-glucosamine and D-glucuronate residues in hyaluronate.</text>
        <dbReference type="EC" id="3.2.1.35"/>
    </reaction>
</comment>
<dbReference type="InterPro" id="IPR017853">
    <property type="entry name" value="GH"/>
</dbReference>
<keyword evidence="14" id="KW-0472">Membrane</keyword>
<evidence type="ECO:0000256" key="11">
    <source>
        <dbReference type="ARBA" id="ARBA00023228"/>
    </source>
</evidence>
<evidence type="ECO:0000256" key="8">
    <source>
        <dbReference type="ARBA" id="ARBA00022801"/>
    </source>
</evidence>
<evidence type="ECO:0000256" key="4">
    <source>
        <dbReference type="ARBA" id="ARBA00008871"/>
    </source>
</evidence>
<accession>A0A9J8CMN1</accession>
<keyword evidence="10" id="KW-0325">Glycoprotein</keyword>
<evidence type="ECO:0000256" key="10">
    <source>
        <dbReference type="ARBA" id="ARBA00023180"/>
    </source>
</evidence>
<keyword evidence="14" id="KW-0812">Transmembrane</keyword>
<keyword evidence="16" id="KW-1185">Reference proteome</keyword>
<evidence type="ECO:0000313" key="15">
    <source>
        <dbReference type="Ensembl" id="ENSCCRP00000171322.1"/>
    </source>
</evidence>
<evidence type="ECO:0000256" key="1">
    <source>
        <dbReference type="ARBA" id="ARBA00000251"/>
    </source>
</evidence>
<dbReference type="PANTHER" id="PTHR11769">
    <property type="entry name" value="HYALURONIDASE"/>
    <property type="match status" value="1"/>
</dbReference>
<dbReference type="GO" id="GO:0005576">
    <property type="term" value="C:extracellular region"/>
    <property type="evidence" value="ECO:0007669"/>
    <property type="project" value="UniProtKB-SubCell"/>
</dbReference>
<keyword evidence="7" id="KW-0732">Signal</keyword>
<keyword evidence="8 13" id="KW-0378">Hydrolase</keyword>
<reference evidence="15" key="1">
    <citation type="submission" date="2025-08" db="UniProtKB">
        <authorList>
            <consortium name="Ensembl"/>
        </authorList>
    </citation>
    <scope>IDENTIFICATION</scope>
</reference>
<evidence type="ECO:0000256" key="5">
    <source>
        <dbReference type="ARBA" id="ARBA00022525"/>
    </source>
</evidence>
<keyword evidence="6" id="KW-0245">EGF-like domain</keyword>
<evidence type="ECO:0000256" key="3">
    <source>
        <dbReference type="ARBA" id="ARBA00004613"/>
    </source>
</evidence>
<comment type="similarity">
    <text evidence="4 13">Belongs to the glycosyl hydrolase 56 family.</text>
</comment>
<evidence type="ECO:0000256" key="6">
    <source>
        <dbReference type="ARBA" id="ARBA00022536"/>
    </source>
</evidence>
<dbReference type="AlphaFoldDB" id="A0A9J8CMN1"/>
<dbReference type="GO" id="GO:0030214">
    <property type="term" value="P:hyaluronan catabolic process"/>
    <property type="evidence" value="ECO:0007669"/>
    <property type="project" value="TreeGrafter"/>
</dbReference>
<keyword evidence="9" id="KW-1015">Disulfide bond</keyword>
<reference evidence="15" key="2">
    <citation type="submission" date="2025-09" db="UniProtKB">
        <authorList>
            <consortium name="Ensembl"/>
        </authorList>
    </citation>
    <scope>IDENTIFICATION</scope>
</reference>
<name>A0A9J8CMN1_CYPCA</name>
<evidence type="ECO:0000256" key="2">
    <source>
        <dbReference type="ARBA" id="ARBA00004371"/>
    </source>
</evidence>
<dbReference type="InterPro" id="IPR018155">
    <property type="entry name" value="Hyaluronidase"/>
</dbReference>
<dbReference type="Pfam" id="PF01630">
    <property type="entry name" value="Glyco_hydro_56"/>
    <property type="match status" value="1"/>
</dbReference>
<feature type="transmembrane region" description="Helical" evidence="14">
    <location>
        <begin position="48"/>
        <end position="66"/>
    </location>
</feature>
<dbReference type="GO" id="GO:0004415">
    <property type="term" value="F:hyalurononglucosaminidase activity"/>
    <property type="evidence" value="ECO:0007669"/>
    <property type="project" value="UniProtKB-UniRule"/>
</dbReference>
<evidence type="ECO:0000256" key="13">
    <source>
        <dbReference type="RuleBase" id="RU610713"/>
    </source>
</evidence>
<dbReference type="InterPro" id="IPR013785">
    <property type="entry name" value="Aldolase_TIM"/>
</dbReference>
<dbReference type="Gene3D" id="3.20.20.70">
    <property type="entry name" value="Aldolase class I"/>
    <property type="match status" value="1"/>
</dbReference>
<dbReference type="PANTHER" id="PTHR11769:SF23">
    <property type="entry name" value="HYALURONIDASE-1"/>
    <property type="match status" value="1"/>
</dbReference>
<sequence>MEEMLKLGRREHPGGLWGFYGFPCCYNYQYKTYTGECPALEIKRNDKLVWLWNVSLALYPDIYLDLGALGSRAAGFNLVLFVYVFFCFVLLYVLAVIPIHIHYKTDRLQRFELKISVCVLLKKQSRQLHLGCPGGKQINIKFSCFG</sequence>
<evidence type="ECO:0000256" key="14">
    <source>
        <dbReference type="SAM" id="Phobius"/>
    </source>
</evidence>
<protein>
    <recommendedName>
        <fullName evidence="13">Hyaluronidase</fullName>
        <ecNumber evidence="13">3.2.1.35</ecNumber>
    </recommendedName>
</protein>
<dbReference type="GO" id="GO:0005975">
    <property type="term" value="P:carbohydrate metabolic process"/>
    <property type="evidence" value="ECO:0007669"/>
    <property type="project" value="InterPro"/>
</dbReference>
<keyword evidence="5" id="KW-0964">Secreted</keyword>
<dbReference type="GO" id="GO:0005764">
    <property type="term" value="C:lysosome"/>
    <property type="evidence" value="ECO:0007669"/>
    <property type="project" value="UniProtKB-SubCell"/>
</dbReference>
<dbReference type="Ensembl" id="ENSCCRT00000201249.1">
    <property type="protein sequence ID" value="ENSCCRP00000171322.1"/>
    <property type="gene ID" value="ENSCCRG00000044272.2"/>
</dbReference>
<feature type="transmembrane region" description="Helical" evidence="14">
    <location>
        <begin position="78"/>
        <end position="101"/>
    </location>
</feature>
<evidence type="ECO:0000256" key="7">
    <source>
        <dbReference type="ARBA" id="ARBA00022729"/>
    </source>
</evidence>
<dbReference type="EC" id="3.2.1.35" evidence="13"/>
<evidence type="ECO:0000313" key="16">
    <source>
        <dbReference type="Proteomes" id="UP001108240"/>
    </source>
</evidence>
<evidence type="ECO:0000256" key="12">
    <source>
        <dbReference type="ARBA" id="ARBA00023295"/>
    </source>
</evidence>
<dbReference type="SUPFAM" id="SSF51445">
    <property type="entry name" value="(Trans)glycosidases"/>
    <property type="match status" value="1"/>
</dbReference>
<dbReference type="GeneTree" id="ENSGT01020000230364"/>
<keyword evidence="11" id="KW-0458">Lysosome</keyword>
<keyword evidence="12 13" id="KW-0326">Glycosidase</keyword>
<dbReference type="GO" id="GO:0031410">
    <property type="term" value="C:cytoplasmic vesicle"/>
    <property type="evidence" value="ECO:0007669"/>
    <property type="project" value="TreeGrafter"/>
</dbReference>
<evidence type="ECO:0000256" key="9">
    <source>
        <dbReference type="ARBA" id="ARBA00023157"/>
    </source>
</evidence>
<dbReference type="Proteomes" id="UP001108240">
    <property type="component" value="Unplaced"/>
</dbReference>
<organism evidence="15 16">
    <name type="scientific">Cyprinus carpio carpio</name>
    <dbReference type="NCBI Taxonomy" id="630221"/>
    <lineage>
        <taxon>Eukaryota</taxon>
        <taxon>Metazoa</taxon>
        <taxon>Chordata</taxon>
        <taxon>Craniata</taxon>
        <taxon>Vertebrata</taxon>
        <taxon>Euteleostomi</taxon>
        <taxon>Actinopterygii</taxon>
        <taxon>Neopterygii</taxon>
        <taxon>Teleostei</taxon>
        <taxon>Ostariophysi</taxon>
        <taxon>Cypriniformes</taxon>
        <taxon>Cyprinidae</taxon>
        <taxon>Cyprininae</taxon>
        <taxon>Cyprinus</taxon>
    </lineage>
</organism>
<comment type="subcellular location">
    <subcellularLocation>
        <location evidence="2">Lysosome</location>
    </subcellularLocation>
    <subcellularLocation>
        <location evidence="3">Secreted</location>
    </subcellularLocation>
</comment>